<organism evidence="1 2">
    <name type="scientific">Streptomyces wuyuanensis</name>
    <dbReference type="NCBI Taxonomy" id="1196353"/>
    <lineage>
        <taxon>Bacteria</taxon>
        <taxon>Bacillati</taxon>
        <taxon>Actinomycetota</taxon>
        <taxon>Actinomycetes</taxon>
        <taxon>Kitasatosporales</taxon>
        <taxon>Streptomycetaceae</taxon>
        <taxon>Streptomyces</taxon>
    </lineage>
</organism>
<dbReference type="EMBL" id="FNHI01000044">
    <property type="protein sequence ID" value="SDN81457.1"/>
    <property type="molecule type" value="Genomic_DNA"/>
</dbReference>
<name>A0A1H0EG44_9ACTN</name>
<gene>
    <name evidence="1" type="ORF">SAMN05444921_14411</name>
</gene>
<sequence length="94" mass="10140">MSDPIADVHRAVIAAMTARLIADDNLDDDPLAGELIADLVYGDSELVVPALLGTLTTFIHIVAEERDADPQAVWQAYAELVAHTDAQEALDKEE</sequence>
<evidence type="ECO:0000313" key="1">
    <source>
        <dbReference type="EMBL" id="SDN81457.1"/>
    </source>
</evidence>
<evidence type="ECO:0000313" key="2">
    <source>
        <dbReference type="Proteomes" id="UP000199063"/>
    </source>
</evidence>
<keyword evidence="2" id="KW-1185">Reference proteome</keyword>
<dbReference type="RefSeq" id="WP_093662630.1">
    <property type="nucleotide sequence ID" value="NZ_FNHI01000044.1"/>
</dbReference>
<protein>
    <submittedName>
        <fullName evidence="1">Uncharacterized protein</fullName>
    </submittedName>
</protein>
<reference evidence="2" key="1">
    <citation type="submission" date="2016-10" db="EMBL/GenBank/DDBJ databases">
        <authorList>
            <person name="Varghese N."/>
            <person name="Submissions S."/>
        </authorList>
    </citation>
    <scope>NUCLEOTIDE SEQUENCE [LARGE SCALE GENOMIC DNA]</scope>
    <source>
        <strain evidence="2">CGMCC 4.7042</strain>
    </source>
</reference>
<dbReference type="AlphaFoldDB" id="A0A1H0EG44"/>
<dbReference type="STRING" id="1196353.SAMN05444921_14411"/>
<dbReference type="GeneID" id="40834432"/>
<dbReference type="Proteomes" id="UP000199063">
    <property type="component" value="Unassembled WGS sequence"/>
</dbReference>
<accession>A0A1H0EG44</accession>
<proteinExistence type="predicted"/>